<feature type="signal peptide" evidence="5">
    <location>
        <begin position="1"/>
        <end position="18"/>
    </location>
</feature>
<name>A0AA47G9A8_9LACT</name>
<sequence>MKLNKKLFLLGAAALSLAACGNSGSADSSNGEGPITIEYWHPNADTQGGQAVTKLVEEFNASQDEIVVEATFNEGMYQGLMQNLQTAVASGDAPALVQIGWSYREYFANNFEYTEPQTVIEEYFPDDSEYLSTKFAENIFALGTGNDGRQVGTPYSLSVPVLYLNMDILNEAGVNPDDLTTWEAVEEAAKTISEKTDADGLYIAEHADNWNIQAMIESNGGKVIGEDGKAAFAEQAGLDTYTFYQDMVNDGVALHAPNDQGQQAFISGQVGMAHMTIAQRSNVTSNSTFEAAAVASPAFEGQEANLPAGGSMLVMTAEEEAEQQAAWTFMKFLYEPDNVATWTESTGYVPETADATENAELDKLLNEDPIFSAANSSLDKMVPWAPFPGNSGLEAEQMLIDLRDRILGGADVETEVPATQDDINALID</sequence>
<dbReference type="Pfam" id="PF13416">
    <property type="entry name" value="SBP_bac_8"/>
    <property type="match status" value="1"/>
</dbReference>
<evidence type="ECO:0000256" key="2">
    <source>
        <dbReference type="ARBA" id="ARBA00008520"/>
    </source>
</evidence>
<evidence type="ECO:0000313" key="6">
    <source>
        <dbReference type="EMBL" id="WAT24707.1"/>
    </source>
</evidence>
<keyword evidence="4 5" id="KW-0732">Signal</keyword>
<dbReference type="PROSITE" id="PS51257">
    <property type="entry name" value="PROKAR_LIPOPROTEIN"/>
    <property type="match status" value="1"/>
</dbReference>
<dbReference type="Gene3D" id="3.40.190.10">
    <property type="entry name" value="Periplasmic binding protein-like II"/>
    <property type="match status" value="2"/>
</dbReference>
<evidence type="ECO:0000256" key="3">
    <source>
        <dbReference type="ARBA" id="ARBA00022448"/>
    </source>
</evidence>
<dbReference type="Proteomes" id="UP001164714">
    <property type="component" value="Chromosome"/>
</dbReference>
<gene>
    <name evidence="6" type="ORF">OZ415_00960</name>
</gene>
<accession>A0AA47G9A8</accession>
<dbReference type="PANTHER" id="PTHR43649">
    <property type="entry name" value="ARABINOSE-BINDING PROTEIN-RELATED"/>
    <property type="match status" value="1"/>
</dbReference>
<evidence type="ECO:0000256" key="4">
    <source>
        <dbReference type="ARBA" id="ARBA00022729"/>
    </source>
</evidence>
<evidence type="ECO:0000256" key="1">
    <source>
        <dbReference type="ARBA" id="ARBA00004196"/>
    </source>
</evidence>
<dbReference type="EMBL" id="CP114063">
    <property type="protein sequence ID" value="WAT24707.1"/>
    <property type="molecule type" value="Genomic_DNA"/>
</dbReference>
<comment type="subcellular location">
    <subcellularLocation>
        <location evidence="1">Cell envelope</location>
    </subcellularLocation>
</comment>
<dbReference type="CDD" id="cd14748">
    <property type="entry name" value="PBP2_UgpB"/>
    <property type="match status" value="1"/>
</dbReference>
<proteinExistence type="inferred from homology"/>
<dbReference type="GO" id="GO:0030313">
    <property type="term" value="C:cell envelope"/>
    <property type="evidence" value="ECO:0007669"/>
    <property type="project" value="UniProtKB-SubCell"/>
</dbReference>
<reference evidence="6" key="1">
    <citation type="submission" date="2022-12" db="EMBL/GenBank/DDBJ databases">
        <title>Whole genome sequence analysis of a duck derived balloon bacteium Aerococcus urinaeequi henan2020.</title>
        <authorList>
            <person name="Zhang H."/>
            <person name="Qiao H.X."/>
            <person name="Bian C.Z."/>
            <person name="Shu J.C."/>
        </authorList>
    </citation>
    <scope>NUCLEOTIDE SEQUENCE</scope>
    <source>
        <strain evidence="6">2020-HN-1</strain>
    </source>
</reference>
<dbReference type="RefSeq" id="WP_269105098.1">
    <property type="nucleotide sequence ID" value="NZ_CP114063.1"/>
</dbReference>
<organism evidence="6 7">
    <name type="scientific">Aerococcus urinaeequi</name>
    <dbReference type="NCBI Taxonomy" id="51665"/>
    <lineage>
        <taxon>Bacteria</taxon>
        <taxon>Bacillati</taxon>
        <taxon>Bacillota</taxon>
        <taxon>Bacilli</taxon>
        <taxon>Lactobacillales</taxon>
        <taxon>Aerococcaceae</taxon>
        <taxon>Aerococcus</taxon>
    </lineage>
</organism>
<evidence type="ECO:0000256" key="5">
    <source>
        <dbReference type="SAM" id="SignalP"/>
    </source>
</evidence>
<comment type="similarity">
    <text evidence="2">Belongs to the bacterial solute-binding protein 1 family.</text>
</comment>
<dbReference type="InterPro" id="IPR006059">
    <property type="entry name" value="SBP"/>
</dbReference>
<feature type="chain" id="PRO_5041263377" evidence="5">
    <location>
        <begin position="19"/>
        <end position="428"/>
    </location>
</feature>
<dbReference type="PANTHER" id="PTHR43649:SF31">
    <property type="entry name" value="SN-GLYCEROL-3-PHOSPHATE-BINDING PERIPLASMIC PROTEIN UGPB"/>
    <property type="match status" value="1"/>
</dbReference>
<keyword evidence="3" id="KW-0813">Transport</keyword>
<dbReference type="SUPFAM" id="SSF53850">
    <property type="entry name" value="Periplasmic binding protein-like II"/>
    <property type="match status" value="1"/>
</dbReference>
<evidence type="ECO:0000313" key="7">
    <source>
        <dbReference type="Proteomes" id="UP001164714"/>
    </source>
</evidence>
<protein>
    <submittedName>
        <fullName evidence="6">ABC transporter substrate-binding protein</fullName>
    </submittedName>
</protein>
<dbReference type="AlphaFoldDB" id="A0AA47G9A8"/>
<dbReference type="InterPro" id="IPR050490">
    <property type="entry name" value="Bact_solute-bd_prot1"/>
</dbReference>